<reference evidence="3 5" key="1">
    <citation type="journal article" date="2008" name="Science">
        <title>The Physcomitrella genome reveals evolutionary insights into the conquest of land by plants.</title>
        <authorList>
            <person name="Rensing S."/>
            <person name="Lang D."/>
            <person name="Zimmer A."/>
            <person name="Terry A."/>
            <person name="Salamov A."/>
            <person name="Shapiro H."/>
            <person name="Nishiyama T."/>
            <person name="Perroud P.-F."/>
            <person name="Lindquist E."/>
            <person name="Kamisugi Y."/>
            <person name="Tanahashi T."/>
            <person name="Sakakibara K."/>
            <person name="Fujita T."/>
            <person name="Oishi K."/>
            <person name="Shin-I T."/>
            <person name="Kuroki Y."/>
            <person name="Toyoda A."/>
            <person name="Suzuki Y."/>
            <person name="Hashimoto A."/>
            <person name="Yamaguchi K."/>
            <person name="Sugano A."/>
            <person name="Kohara Y."/>
            <person name="Fujiyama A."/>
            <person name="Anterola A."/>
            <person name="Aoki S."/>
            <person name="Ashton N."/>
            <person name="Barbazuk W.B."/>
            <person name="Barker E."/>
            <person name="Bennetzen J."/>
            <person name="Bezanilla M."/>
            <person name="Blankenship R."/>
            <person name="Cho S.H."/>
            <person name="Dutcher S."/>
            <person name="Estelle M."/>
            <person name="Fawcett J.A."/>
            <person name="Gundlach H."/>
            <person name="Hanada K."/>
            <person name="Heyl A."/>
            <person name="Hicks K.A."/>
            <person name="Hugh J."/>
            <person name="Lohr M."/>
            <person name="Mayer K."/>
            <person name="Melkozernov A."/>
            <person name="Murata T."/>
            <person name="Nelson D."/>
            <person name="Pils B."/>
            <person name="Prigge M."/>
            <person name="Reiss B."/>
            <person name="Renner T."/>
            <person name="Rombauts S."/>
            <person name="Rushton P."/>
            <person name="Sanderfoot A."/>
            <person name="Schween G."/>
            <person name="Shiu S.-H."/>
            <person name="Stueber K."/>
            <person name="Theodoulou F.L."/>
            <person name="Tu H."/>
            <person name="Van de Peer Y."/>
            <person name="Verrier P.J."/>
            <person name="Waters E."/>
            <person name="Wood A."/>
            <person name="Yang L."/>
            <person name="Cove D."/>
            <person name="Cuming A."/>
            <person name="Hasebe M."/>
            <person name="Lucas S."/>
            <person name="Mishler D.B."/>
            <person name="Reski R."/>
            <person name="Grigoriev I."/>
            <person name="Quatrano R.S."/>
            <person name="Boore J.L."/>
        </authorList>
    </citation>
    <scope>NUCLEOTIDE SEQUENCE [LARGE SCALE GENOMIC DNA]</scope>
    <source>
        <strain evidence="4 5">cv. Gransden 2004</strain>
    </source>
</reference>
<evidence type="ECO:0000259" key="2">
    <source>
        <dbReference type="PROSITE" id="PS50835"/>
    </source>
</evidence>
<proteinExistence type="predicted"/>
<evidence type="ECO:0000313" key="4">
    <source>
        <dbReference type="EnsemblPlants" id="Pp3c1_20360V3.1"/>
    </source>
</evidence>
<dbReference type="InterPro" id="IPR007110">
    <property type="entry name" value="Ig-like_dom"/>
</dbReference>
<evidence type="ECO:0000313" key="3">
    <source>
        <dbReference type="EMBL" id="PNR62462.1"/>
    </source>
</evidence>
<reference evidence="3 5" key="2">
    <citation type="journal article" date="2018" name="Plant J.">
        <title>The Physcomitrella patens chromosome-scale assembly reveals moss genome structure and evolution.</title>
        <authorList>
            <person name="Lang D."/>
            <person name="Ullrich K.K."/>
            <person name="Murat F."/>
            <person name="Fuchs J."/>
            <person name="Jenkins J."/>
            <person name="Haas F.B."/>
            <person name="Piednoel M."/>
            <person name="Gundlach H."/>
            <person name="Van Bel M."/>
            <person name="Meyberg R."/>
            <person name="Vives C."/>
            <person name="Morata J."/>
            <person name="Symeonidi A."/>
            <person name="Hiss M."/>
            <person name="Muchero W."/>
            <person name="Kamisugi Y."/>
            <person name="Saleh O."/>
            <person name="Blanc G."/>
            <person name="Decker E.L."/>
            <person name="van Gessel N."/>
            <person name="Grimwood J."/>
            <person name="Hayes R.D."/>
            <person name="Graham S.W."/>
            <person name="Gunter L.E."/>
            <person name="McDaniel S.F."/>
            <person name="Hoernstein S.N.W."/>
            <person name="Larsson A."/>
            <person name="Li F.W."/>
            <person name="Perroud P.F."/>
            <person name="Phillips J."/>
            <person name="Ranjan P."/>
            <person name="Rokshar D.S."/>
            <person name="Rothfels C.J."/>
            <person name="Schneider L."/>
            <person name="Shu S."/>
            <person name="Stevenson D.W."/>
            <person name="Thummler F."/>
            <person name="Tillich M."/>
            <person name="Villarreal Aguilar J.C."/>
            <person name="Widiez T."/>
            <person name="Wong G.K."/>
            <person name="Wymore A."/>
            <person name="Zhang Y."/>
            <person name="Zimmer A.D."/>
            <person name="Quatrano R.S."/>
            <person name="Mayer K.F.X."/>
            <person name="Goodstein D."/>
            <person name="Casacuberta J.M."/>
            <person name="Vandepoele K."/>
            <person name="Reski R."/>
            <person name="Cuming A.C."/>
            <person name="Tuskan G.A."/>
            <person name="Maumus F."/>
            <person name="Salse J."/>
            <person name="Schmutz J."/>
            <person name="Rensing S.A."/>
        </authorList>
    </citation>
    <scope>NUCLEOTIDE SEQUENCE [LARGE SCALE GENOMIC DNA]</scope>
    <source>
        <strain evidence="4 5">cv. Gransden 2004</strain>
    </source>
</reference>
<protein>
    <recommendedName>
        <fullName evidence="2">Ig-like domain-containing protein</fullName>
    </recommendedName>
</protein>
<dbReference type="RefSeq" id="XP_024377896.1">
    <property type="nucleotide sequence ID" value="XM_024522128.2"/>
</dbReference>
<dbReference type="OrthoDB" id="1912851at2759"/>
<dbReference type="GeneID" id="112283460"/>
<sequence length="466" mass="51683">MASVLRRFLKVPPREPLLELEADWSAVSPAGLGLLFKELLADFMGAPPPPEVLEAREFYKRAWKTANIADIYFRNRHIFSATNPGFLVRGIIYDMPSLIYRDHKAPTNTSESMLASSTSSSTSSSTAEPVEKYDVKRRDWSSLLLDFDTVEAKNNTKADDTAVSADQVMESLGLKAVVPGLKDRVGITLPGRKEMKPRSKMEEKQALEEVMGRGDSIRAKYAAKIFQKKMLAEARREQAKLGIFLTASPRASSKGWQAMPGAPALVRYMEERGLKQALLARGSEEDLTCLLDQLGNYQFQHITHLSSGSSEMAFGETLSNEQLKRVCTNWALPPKQVMVVIGSGAPGKAALAATEDSGFFVCQVNNSPHEDKQEQNITETLGTNAKSSVQKKGLVSWFNQLKEGTLHVDEDNDSRMRHLFPKGHIHFSVTDMVELKWVIEDLNGVSYRKSTLISGFQDLGQGAKQL</sequence>
<dbReference type="Proteomes" id="UP000006727">
    <property type="component" value="Chromosome 1"/>
</dbReference>
<dbReference type="PROSITE" id="PS50835">
    <property type="entry name" value="IG_LIKE"/>
    <property type="match status" value="1"/>
</dbReference>
<evidence type="ECO:0000313" key="5">
    <source>
        <dbReference type="Proteomes" id="UP000006727"/>
    </source>
</evidence>
<dbReference type="OMA" id="NYKFQHI"/>
<dbReference type="PaxDb" id="3218-PP1S43_240V6.1"/>
<dbReference type="EMBL" id="ABEU02000001">
    <property type="protein sequence ID" value="PNR62462.1"/>
    <property type="molecule type" value="Genomic_DNA"/>
</dbReference>
<dbReference type="AlphaFoldDB" id="A0A2K1L8X4"/>
<accession>A0A2K1L8X4</accession>
<feature type="region of interest" description="Disordered" evidence="1">
    <location>
        <begin position="109"/>
        <end position="131"/>
    </location>
</feature>
<dbReference type="EnsemblPlants" id="Pp3c1_20360V3.3">
    <property type="protein sequence ID" value="Pp3c1_20360V3.3"/>
    <property type="gene ID" value="Pp3c1_20360"/>
</dbReference>
<dbReference type="Gramene" id="Pp3c1_20360V3.1">
    <property type="protein sequence ID" value="Pp3c1_20360V3.1"/>
    <property type="gene ID" value="Pp3c1_20360"/>
</dbReference>
<reference evidence="4" key="3">
    <citation type="submission" date="2020-12" db="UniProtKB">
        <authorList>
            <consortium name="EnsemblPlants"/>
        </authorList>
    </citation>
    <scope>IDENTIFICATION</scope>
</reference>
<dbReference type="Gramene" id="Pp3c1_20360V3.3">
    <property type="protein sequence ID" value="Pp3c1_20360V3.3"/>
    <property type="gene ID" value="Pp3c1_20360"/>
</dbReference>
<organism evidence="3">
    <name type="scientific">Physcomitrium patens</name>
    <name type="common">Spreading-leaved earth moss</name>
    <name type="synonym">Physcomitrella patens</name>
    <dbReference type="NCBI Taxonomy" id="3218"/>
    <lineage>
        <taxon>Eukaryota</taxon>
        <taxon>Viridiplantae</taxon>
        <taxon>Streptophyta</taxon>
        <taxon>Embryophyta</taxon>
        <taxon>Bryophyta</taxon>
        <taxon>Bryophytina</taxon>
        <taxon>Bryopsida</taxon>
        <taxon>Funariidae</taxon>
        <taxon>Funariales</taxon>
        <taxon>Funariaceae</taxon>
        <taxon>Physcomitrium</taxon>
    </lineage>
</organism>
<feature type="compositionally biased region" description="Low complexity" evidence="1">
    <location>
        <begin position="116"/>
        <end position="126"/>
    </location>
</feature>
<gene>
    <name evidence="4" type="primary">LOC112283460</name>
    <name evidence="3" type="ORF">PHYPA_000886</name>
</gene>
<name>A0A2K1L8X4_PHYPA</name>
<feature type="domain" description="Ig-like" evidence="2">
    <location>
        <begin position="263"/>
        <end position="378"/>
    </location>
</feature>
<dbReference type="EnsemblPlants" id="Pp3c1_20360V3.1">
    <property type="protein sequence ID" value="Pp3c1_20360V3.1"/>
    <property type="gene ID" value="Pp3c1_20360"/>
</dbReference>
<evidence type="ECO:0000256" key="1">
    <source>
        <dbReference type="SAM" id="MobiDB-lite"/>
    </source>
</evidence>
<keyword evidence="5" id="KW-1185">Reference proteome</keyword>